<accession>A0A3E3DZS5</accession>
<organism evidence="2 3">
    <name type="scientific">Faecalicoccus pleomorphus</name>
    <dbReference type="NCBI Taxonomy" id="1323"/>
    <lineage>
        <taxon>Bacteria</taxon>
        <taxon>Bacillati</taxon>
        <taxon>Bacillota</taxon>
        <taxon>Erysipelotrichia</taxon>
        <taxon>Erysipelotrichales</taxon>
        <taxon>Erysipelotrichaceae</taxon>
        <taxon>Faecalicoccus</taxon>
    </lineage>
</organism>
<dbReference type="Pfam" id="PF05119">
    <property type="entry name" value="Terminase_4"/>
    <property type="match status" value="1"/>
</dbReference>
<dbReference type="AlphaFoldDB" id="A0A3E3DZS5"/>
<reference evidence="2 3" key="1">
    <citation type="submission" date="2018-08" db="EMBL/GenBank/DDBJ databases">
        <title>A genome reference for cultivated species of the human gut microbiota.</title>
        <authorList>
            <person name="Zou Y."/>
            <person name="Xue W."/>
            <person name="Luo G."/>
        </authorList>
    </citation>
    <scope>NUCLEOTIDE SEQUENCE [LARGE SCALE GENOMIC DNA]</scope>
    <source>
        <strain evidence="2 3">TF08-11</strain>
    </source>
</reference>
<sequence>MKKDEYKKTIIEDMKALCIYQPQYDILIDTLAQTCEFRDKNMEEWKKAGGQMVIPYTNKGGATNPLKTPYYMNNLQFNEQILKYCKELCISPSGMNKLGHPNDEGKDDFEEFMDEIS</sequence>
<dbReference type="Proteomes" id="UP000260721">
    <property type="component" value="Unassembled WGS sequence"/>
</dbReference>
<comment type="caution">
    <text evidence="2">The sequence shown here is derived from an EMBL/GenBank/DDBJ whole genome shotgun (WGS) entry which is preliminary data.</text>
</comment>
<feature type="compositionally biased region" description="Acidic residues" evidence="1">
    <location>
        <begin position="105"/>
        <end position="117"/>
    </location>
</feature>
<gene>
    <name evidence="2" type="ORF">DXC78_09240</name>
</gene>
<proteinExistence type="predicted"/>
<feature type="region of interest" description="Disordered" evidence="1">
    <location>
        <begin position="96"/>
        <end position="117"/>
    </location>
</feature>
<dbReference type="InterPro" id="IPR006448">
    <property type="entry name" value="Phage_term_ssu_P27"/>
</dbReference>
<dbReference type="EMBL" id="QUSK01000021">
    <property type="protein sequence ID" value="RGD74811.1"/>
    <property type="molecule type" value="Genomic_DNA"/>
</dbReference>
<evidence type="ECO:0008006" key="4">
    <source>
        <dbReference type="Google" id="ProtNLM"/>
    </source>
</evidence>
<evidence type="ECO:0000256" key="1">
    <source>
        <dbReference type="SAM" id="MobiDB-lite"/>
    </source>
</evidence>
<dbReference type="RefSeq" id="WP_117446755.1">
    <property type="nucleotide sequence ID" value="NZ_JBFBOW010000001.1"/>
</dbReference>
<evidence type="ECO:0000313" key="3">
    <source>
        <dbReference type="Proteomes" id="UP000260721"/>
    </source>
</evidence>
<name>A0A3E3DZS5_9FIRM</name>
<evidence type="ECO:0000313" key="2">
    <source>
        <dbReference type="EMBL" id="RGD74811.1"/>
    </source>
</evidence>
<protein>
    <recommendedName>
        <fullName evidence="4">P27 family phage terminase small subunit</fullName>
    </recommendedName>
</protein>